<evidence type="ECO:0000313" key="5">
    <source>
        <dbReference type="EMBL" id="UVF19801.1"/>
    </source>
</evidence>
<dbReference type="InterPro" id="IPR029066">
    <property type="entry name" value="PLP-binding_barrel"/>
</dbReference>
<evidence type="ECO:0000313" key="6">
    <source>
        <dbReference type="Proteomes" id="UP001017257"/>
    </source>
</evidence>
<proteinExistence type="inferred from homology"/>
<dbReference type="CDD" id="cd00635">
    <property type="entry name" value="PLPDE_III_YBL036c_like"/>
    <property type="match status" value="1"/>
</dbReference>
<feature type="modified residue" description="N6-(pyridoxal phosphate)lysine" evidence="2">
    <location>
        <position position="38"/>
    </location>
</feature>
<keyword evidence="6" id="KW-1185">Reference proteome</keyword>
<dbReference type="Gene3D" id="3.20.20.10">
    <property type="entry name" value="Alanine racemase"/>
    <property type="match status" value="1"/>
</dbReference>
<accession>A0ABY5RRA7</accession>
<feature type="domain" description="Alanine racemase N-terminal" evidence="4">
    <location>
        <begin position="32"/>
        <end position="223"/>
    </location>
</feature>
<dbReference type="Proteomes" id="UP001017257">
    <property type="component" value="Chromosome"/>
</dbReference>
<comment type="function">
    <text evidence="2">Pyridoxal 5'-phosphate (PLP)-binding protein, which is involved in PLP homeostasis.</text>
</comment>
<sequence>MSDNHAVDGLRQVQESIRRAASDYGRDPSGITLVAVSKTFPAEAIEPVLAVGQRVFGENYVQEAKTKWPGLRARFPDVELHMIGPLQSNKAREAVELFDVIHTLDRPSLAEALAKEIARQGRTPRLLVQVNTGEEPQKGGVVPTEVDAFLEACRERYGLQIEGLMCIPPAEDPPSPHFALLHTIAKRHGLGVLSMGMSADFDAAIQLGATHVRVGSAIFGARPSKA</sequence>
<name>A0ABY5RRA7_9HYPH</name>
<dbReference type="PANTHER" id="PTHR10146">
    <property type="entry name" value="PROLINE SYNTHETASE CO-TRANSCRIBED BACTERIAL HOMOLOG PROTEIN"/>
    <property type="match status" value="1"/>
</dbReference>
<reference evidence="5" key="1">
    <citation type="submission" date="2022-08" db="EMBL/GenBank/DDBJ databases">
        <title>Microvirga terrae sp. nov., isolated from soil.</title>
        <authorList>
            <person name="Kim K.H."/>
            <person name="Seo Y.L."/>
            <person name="Kim J.M."/>
            <person name="Lee J.K."/>
            <person name="Han D.M."/>
            <person name="Jeon C.O."/>
        </authorList>
    </citation>
    <scope>NUCLEOTIDE SEQUENCE</scope>
    <source>
        <strain evidence="5">R24</strain>
    </source>
</reference>
<dbReference type="HAMAP" id="MF_02087">
    <property type="entry name" value="PLP_homeostasis"/>
    <property type="match status" value="1"/>
</dbReference>
<protein>
    <recommendedName>
        <fullName evidence="2">Pyridoxal phosphate homeostasis protein</fullName>
        <shortName evidence="2">PLP homeostasis protein</shortName>
    </recommendedName>
</protein>
<dbReference type="RefSeq" id="WP_173948717.1">
    <property type="nucleotide sequence ID" value="NZ_CP102845.1"/>
</dbReference>
<organism evidence="5 6">
    <name type="scientific">Microvirga terrae</name>
    <dbReference type="NCBI Taxonomy" id="2740529"/>
    <lineage>
        <taxon>Bacteria</taxon>
        <taxon>Pseudomonadati</taxon>
        <taxon>Pseudomonadota</taxon>
        <taxon>Alphaproteobacteria</taxon>
        <taxon>Hyphomicrobiales</taxon>
        <taxon>Methylobacteriaceae</taxon>
        <taxon>Microvirga</taxon>
    </lineage>
</organism>
<dbReference type="SUPFAM" id="SSF51419">
    <property type="entry name" value="PLP-binding barrel"/>
    <property type="match status" value="1"/>
</dbReference>
<evidence type="ECO:0000256" key="2">
    <source>
        <dbReference type="HAMAP-Rule" id="MF_02087"/>
    </source>
</evidence>
<keyword evidence="1 2" id="KW-0663">Pyridoxal phosphate</keyword>
<evidence type="ECO:0000256" key="3">
    <source>
        <dbReference type="RuleBase" id="RU004514"/>
    </source>
</evidence>
<dbReference type="PANTHER" id="PTHR10146:SF14">
    <property type="entry name" value="PYRIDOXAL PHOSPHATE HOMEOSTASIS PROTEIN"/>
    <property type="match status" value="1"/>
</dbReference>
<dbReference type="InterPro" id="IPR001608">
    <property type="entry name" value="Ala_racemase_N"/>
</dbReference>
<evidence type="ECO:0000259" key="4">
    <source>
        <dbReference type="Pfam" id="PF01168"/>
    </source>
</evidence>
<gene>
    <name evidence="5" type="ORF">HPT29_001195</name>
</gene>
<dbReference type="NCBIfam" id="TIGR00044">
    <property type="entry name" value="YggS family pyridoxal phosphate-dependent enzyme"/>
    <property type="match status" value="1"/>
</dbReference>
<dbReference type="EMBL" id="CP102845">
    <property type="protein sequence ID" value="UVF19801.1"/>
    <property type="molecule type" value="Genomic_DNA"/>
</dbReference>
<evidence type="ECO:0000256" key="1">
    <source>
        <dbReference type="ARBA" id="ARBA00022898"/>
    </source>
</evidence>
<dbReference type="Pfam" id="PF01168">
    <property type="entry name" value="Ala_racemase_N"/>
    <property type="match status" value="1"/>
</dbReference>
<comment type="similarity">
    <text evidence="2 3">Belongs to the pyridoxal phosphate-binding protein YggS/PROSC family.</text>
</comment>
<dbReference type="InterPro" id="IPR011078">
    <property type="entry name" value="PyrdxlP_homeostasis"/>
</dbReference>
<dbReference type="PIRSF" id="PIRSF004848">
    <property type="entry name" value="YBL036c_PLPDEIII"/>
    <property type="match status" value="1"/>
</dbReference>